<dbReference type="InterPro" id="IPR007460">
    <property type="entry name" value="BrnT_toxin"/>
</dbReference>
<evidence type="ECO:0008006" key="3">
    <source>
        <dbReference type="Google" id="ProtNLM"/>
    </source>
</evidence>
<dbReference type="STRING" id="549789.NIES30_16565"/>
<comment type="caution">
    <text evidence="1">The sequence shown here is derived from an EMBL/GenBank/DDBJ whole genome shotgun (WGS) entry which is preliminary data.</text>
</comment>
<dbReference type="RefSeq" id="WP_073609548.1">
    <property type="nucleotide sequence ID" value="NZ_MRCG01000013.1"/>
</dbReference>
<dbReference type="Gene3D" id="3.10.450.530">
    <property type="entry name" value="Ribonuclease toxin, BrnT, of type II toxin-antitoxin system"/>
    <property type="match status" value="1"/>
</dbReference>
<organism evidence="1 2">
    <name type="scientific">Phormidium tenue NIES-30</name>
    <dbReference type="NCBI Taxonomy" id="549789"/>
    <lineage>
        <taxon>Bacteria</taxon>
        <taxon>Bacillati</taxon>
        <taxon>Cyanobacteriota</taxon>
        <taxon>Cyanophyceae</taxon>
        <taxon>Oscillatoriophycideae</taxon>
        <taxon>Oscillatoriales</taxon>
        <taxon>Oscillatoriaceae</taxon>
        <taxon>Phormidium</taxon>
    </lineage>
</organism>
<dbReference type="Proteomes" id="UP000185557">
    <property type="component" value="Unassembled WGS sequence"/>
</dbReference>
<reference evidence="1 2" key="1">
    <citation type="submission" date="2016-11" db="EMBL/GenBank/DDBJ databases">
        <title>Draft Genome Sequences of Nine Cyanobacterial Strains from Diverse Habitats.</title>
        <authorList>
            <person name="Zhu T."/>
            <person name="Hou S."/>
            <person name="Lu X."/>
            <person name="Hess W.R."/>
        </authorList>
    </citation>
    <scope>NUCLEOTIDE SEQUENCE [LARGE SCALE GENOMIC DNA]</scope>
    <source>
        <strain evidence="1 2">NIES-30</strain>
    </source>
</reference>
<dbReference type="OrthoDB" id="428036at2"/>
<dbReference type="Pfam" id="PF04365">
    <property type="entry name" value="BrnT_toxin"/>
    <property type="match status" value="1"/>
</dbReference>
<evidence type="ECO:0000313" key="2">
    <source>
        <dbReference type="Proteomes" id="UP000185557"/>
    </source>
</evidence>
<evidence type="ECO:0000313" key="1">
    <source>
        <dbReference type="EMBL" id="OKH46321.1"/>
    </source>
</evidence>
<proteinExistence type="predicted"/>
<dbReference type="InterPro" id="IPR038573">
    <property type="entry name" value="BrnT_sf"/>
</dbReference>
<accession>A0A1U7J2B5</accession>
<gene>
    <name evidence="1" type="ORF">NIES30_16565</name>
</gene>
<dbReference type="AlphaFoldDB" id="A0A1U7J2B5"/>
<sequence>MVYQWNPNKAAANLRKHGIEFADAVFVFSDDLAITIPDERFDEERFITIGTDSIGRVLVVIYTLWGNEIRIIFARKATRHERHQYEEEL</sequence>
<name>A0A1U7J2B5_9CYAN</name>
<protein>
    <recommendedName>
        <fullName evidence="3">BrnT family toxin</fullName>
    </recommendedName>
</protein>
<keyword evidence="2" id="KW-1185">Reference proteome</keyword>
<dbReference type="EMBL" id="MRCG01000013">
    <property type="protein sequence ID" value="OKH46321.1"/>
    <property type="molecule type" value="Genomic_DNA"/>
</dbReference>